<proteinExistence type="predicted"/>
<protein>
    <submittedName>
        <fullName evidence="1">Uncharacterized protein</fullName>
    </submittedName>
</protein>
<dbReference type="Proteomes" id="UP000270342">
    <property type="component" value="Unassembled WGS sequence"/>
</dbReference>
<reference evidence="1 2" key="1">
    <citation type="submission" date="2018-10" db="EMBL/GenBank/DDBJ databases">
        <title>Robbsia sp. DHC34, isolated from soil.</title>
        <authorList>
            <person name="Gao Z.-H."/>
            <person name="Qiu L.-H."/>
        </authorList>
    </citation>
    <scope>NUCLEOTIDE SEQUENCE [LARGE SCALE GENOMIC DNA]</scope>
    <source>
        <strain evidence="1 2">DHC34</strain>
    </source>
</reference>
<name>A0A494XZP4_9BURK</name>
<keyword evidence="2" id="KW-1185">Reference proteome</keyword>
<gene>
    <name evidence="1" type="ORF">D7S86_12365</name>
</gene>
<organism evidence="1 2">
    <name type="scientific">Pararobbsia silviterrae</name>
    <dbReference type="NCBI Taxonomy" id="1792498"/>
    <lineage>
        <taxon>Bacteria</taxon>
        <taxon>Pseudomonadati</taxon>
        <taxon>Pseudomonadota</taxon>
        <taxon>Betaproteobacteria</taxon>
        <taxon>Burkholderiales</taxon>
        <taxon>Burkholderiaceae</taxon>
        <taxon>Pararobbsia</taxon>
    </lineage>
</organism>
<evidence type="ECO:0000313" key="2">
    <source>
        <dbReference type="Proteomes" id="UP000270342"/>
    </source>
</evidence>
<comment type="caution">
    <text evidence="1">The sequence shown here is derived from an EMBL/GenBank/DDBJ whole genome shotgun (WGS) entry which is preliminary data.</text>
</comment>
<evidence type="ECO:0000313" key="1">
    <source>
        <dbReference type="EMBL" id="RKP55975.1"/>
    </source>
</evidence>
<sequence>MDRTLHIDRLTIDLGQISLDRLESLLRERCLKMFEAGVRDRIDRMRDRFDVGVGDEGEEVFDASSRRFEAYLRAPDNTHRGALIDALRRGMHTDPGRWRRVVADSGLLETARRNLVSLVGEVELANLMGWSDRATPQRVLLESLRYAHEHDIAIAPPERGDVMSIDPSADTDIARTVVSRHASRGLQPWVDAIRRQPRMQGLSEMMDKATQGASNPMPAQSMSDVAPQVRLVANAGLVTLWPLLPDLFRRLGLYEDGRFTSSEAQVECALWLDWIALGDVPLDGQMSVARFLCGVSEDVLLPERVHADHMREAAEQWLSTAVRQLPGWRTLRIEDICRFFLRRPGMLSVAASGPMLEVPSQAFDILLADWPWPLNALTLPWLPQPWSIEWSMPDMDVAEGSPGARRVVGRRGKPG</sequence>
<dbReference type="Pfam" id="PF19268">
    <property type="entry name" value="CIS_TMP"/>
    <property type="match status" value="1"/>
</dbReference>
<dbReference type="AlphaFoldDB" id="A0A494XZP4"/>
<dbReference type="InterPro" id="IPR045538">
    <property type="entry name" value="CIS_TMP"/>
</dbReference>
<dbReference type="EMBL" id="RBZU01000004">
    <property type="protein sequence ID" value="RKP55975.1"/>
    <property type="molecule type" value="Genomic_DNA"/>
</dbReference>
<accession>A0A494XZP4</accession>